<evidence type="ECO:0000313" key="1">
    <source>
        <dbReference type="EMBL" id="GEK90445.1"/>
    </source>
</evidence>
<dbReference type="InterPro" id="IPR036412">
    <property type="entry name" value="HAD-like_sf"/>
</dbReference>
<dbReference type="PANTHER" id="PTHR43611">
    <property type="entry name" value="ALPHA-D-GLUCOSE 1-PHOSPHATE PHOSPHATASE"/>
    <property type="match status" value="1"/>
</dbReference>
<dbReference type="SUPFAM" id="SSF56784">
    <property type="entry name" value="HAD-like"/>
    <property type="match status" value="1"/>
</dbReference>
<dbReference type="NCBIfam" id="TIGR01509">
    <property type="entry name" value="HAD-SF-IA-v3"/>
    <property type="match status" value="1"/>
</dbReference>
<dbReference type="SFLD" id="SFLDS00003">
    <property type="entry name" value="Haloacid_Dehalogenase"/>
    <property type="match status" value="1"/>
</dbReference>
<dbReference type="CDD" id="cd02603">
    <property type="entry name" value="HAD_sEH-N_like"/>
    <property type="match status" value="1"/>
</dbReference>
<organism evidence="1 2">
    <name type="scientific">Alkalibacterium kapii</name>
    <dbReference type="NCBI Taxonomy" id="426704"/>
    <lineage>
        <taxon>Bacteria</taxon>
        <taxon>Bacillati</taxon>
        <taxon>Bacillota</taxon>
        <taxon>Bacilli</taxon>
        <taxon>Lactobacillales</taxon>
        <taxon>Carnobacteriaceae</taxon>
        <taxon>Alkalibacterium</taxon>
    </lineage>
</organism>
<dbReference type="EMBL" id="BJUY01000001">
    <property type="protein sequence ID" value="GEK90445.1"/>
    <property type="molecule type" value="Genomic_DNA"/>
</dbReference>
<dbReference type="InterPro" id="IPR006439">
    <property type="entry name" value="HAD-SF_hydro_IA"/>
</dbReference>
<dbReference type="InterPro" id="IPR023198">
    <property type="entry name" value="PGP-like_dom2"/>
</dbReference>
<reference evidence="1 2" key="1">
    <citation type="submission" date="2019-07" db="EMBL/GenBank/DDBJ databases">
        <title>Whole genome shotgun sequence of Alkalibacterium kapii NBRC 103247.</title>
        <authorList>
            <person name="Hosoyama A."/>
            <person name="Uohara A."/>
            <person name="Ohji S."/>
            <person name="Ichikawa N."/>
        </authorList>
    </citation>
    <scope>NUCLEOTIDE SEQUENCE [LARGE SCALE GENOMIC DNA]</scope>
    <source>
        <strain evidence="1 2">NBRC 103247</strain>
    </source>
</reference>
<accession>A0A511AQG3</accession>
<dbReference type="Gene3D" id="1.10.150.240">
    <property type="entry name" value="Putative phosphatase, domain 2"/>
    <property type="match status" value="1"/>
</dbReference>
<sequence>MIKNVVFDMGNVLINYAPEDFIKSFTPNTKHQRLLLDEVFYSDLWQQYDRGTLTKNDVVEKASKNLPAALSASVSEVMDTWHEKMTPILEMENILKRLKENGYSLYLFSNVSHDFHHIKRIVPGLNYFDGLFISSDWKNLKPEKEIYQQFFEHFNLDPSECFFVDDLEKNIKGATVFGMDGHVFDGNISKLEDHFRHVGIDI</sequence>
<protein>
    <submittedName>
        <fullName evidence="1">Haloacid dehalogenase</fullName>
    </submittedName>
</protein>
<keyword evidence="2" id="KW-1185">Reference proteome</keyword>
<name>A0A511AQG3_9LACT</name>
<dbReference type="PANTHER" id="PTHR43611:SF3">
    <property type="entry name" value="FLAVIN MONONUCLEOTIDE HYDROLASE 1, CHLOROPLATIC"/>
    <property type="match status" value="1"/>
</dbReference>
<dbReference type="Gene3D" id="3.40.50.1000">
    <property type="entry name" value="HAD superfamily/HAD-like"/>
    <property type="match status" value="1"/>
</dbReference>
<dbReference type="SFLD" id="SFLDG01129">
    <property type="entry name" value="C1.5:_HAD__Beta-PGM__Phosphata"/>
    <property type="match status" value="1"/>
</dbReference>
<dbReference type="PRINTS" id="PR00413">
    <property type="entry name" value="HADHALOGNASE"/>
</dbReference>
<gene>
    <name evidence="1" type="ORF">AKA01nite_00670</name>
</gene>
<dbReference type="NCBIfam" id="TIGR01549">
    <property type="entry name" value="HAD-SF-IA-v1"/>
    <property type="match status" value="1"/>
</dbReference>
<dbReference type="InterPro" id="IPR023214">
    <property type="entry name" value="HAD_sf"/>
</dbReference>
<dbReference type="RefSeq" id="WP_146922660.1">
    <property type="nucleotide sequence ID" value="NZ_BJUY01000001.1"/>
</dbReference>
<evidence type="ECO:0000313" key="2">
    <source>
        <dbReference type="Proteomes" id="UP000321662"/>
    </source>
</evidence>
<dbReference type="AlphaFoldDB" id="A0A511AQG3"/>
<dbReference type="Pfam" id="PF00702">
    <property type="entry name" value="Hydrolase"/>
    <property type="match status" value="1"/>
</dbReference>
<dbReference type="OrthoDB" id="9797415at2"/>
<proteinExistence type="predicted"/>
<comment type="caution">
    <text evidence="1">The sequence shown here is derived from an EMBL/GenBank/DDBJ whole genome shotgun (WGS) entry which is preliminary data.</text>
</comment>
<dbReference type="Proteomes" id="UP000321662">
    <property type="component" value="Unassembled WGS sequence"/>
</dbReference>